<dbReference type="EMBL" id="CP030759">
    <property type="protein sequence ID" value="AXA36823.1"/>
    <property type="molecule type" value="Genomic_DNA"/>
</dbReference>
<sequence>MRFRNLLAVAAVAAAASASFGAINLSAPELALGTMVDGQGAKIKFTSDQAGYAVVYIIAHNVPGYNAGEIVQTIRGNMVAGLNEFRWNGSNALIRNPNLINGVGANANVGVTPAGVIPDGSEVIIRVTAMNQALWNADYIIGNNGGLPIGRYQALDANNGRIFAGDIGNQMNIASNKLVHIFNANDGSNIATYAYGSVVNNTTSNEPYDIFGDPDGSYFVASRYNPPGFASAGCVYRFDSSGALISNFITGAGFIRSGDRIGTGASSIFYLPVNGNNLLRRCDSTPSITNVALHSGNGGAVFGLIGPSAVAAVDNGAPHAPVVYVGCENGGVGILRLDWNGAGYVRNQIFLKNFWTDQNVFTWTMLNVGGNHANLTLLGTIGTVTSATSNGPWGNAFYGLVLANKGDVNSDVFVRTTGAVWRLKADGTSAWPGRVLPVNNQGAGIDLAWDGQYLYFTTGNAQGSSYPGRWIIRDAFPDQGEAINATPQTWNANLLPVGMSRLSVE</sequence>
<accession>A0A2Z4Y8Q0</accession>
<feature type="chain" id="PRO_5016425436" evidence="1">
    <location>
        <begin position="22"/>
        <end position="505"/>
    </location>
</feature>
<organism evidence="2 3">
    <name type="scientific">Sumerlaea chitinivorans</name>
    <dbReference type="NCBI Taxonomy" id="2250252"/>
    <lineage>
        <taxon>Bacteria</taxon>
        <taxon>Candidatus Sumerlaeota</taxon>
        <taxon>Candidatus Sumerlaeia</taxon>
        <taxon>Candidatus Sumerlaeales</taxon>
        <taxon>Candidatus Sumerlaeaceae</taxon>
        <taxon>Candidatus Sumerlaea</taxon>
    </lineage>
</organism>
<dbReference type="SUPFAM" id="SSF63829">
    <property type="entry name" value="Calcium-dependent phosphotriesterase"/>
    <property type="match status" value="1"/>
</dbReference>
<name>A0A2Z4Y8Q0_SUMC1</name>
<evidence type="ECO:0000313" key="3">
    <source>
        <dbReference type="Proteomes" id="UP000262583"/>
    </source>
</evidence>
<gene>
    <name evidence="2" type="ORF">BRCON_2046</name>
</gene>
<protein>
    <submittedName>
        <fullName evidence="2">Uncharacterized protein</fullName>
    </submittedName>
</protein>
<reference evidence="2 3" key="1">
    <citation type="submission" date="2018-05" db="EMBL/GenBank/DDBJ databases">
        <title>A metagenomic window into the 2 km-deep terrestrial subsurface aquifer revealed taxonomically and functionally diverse microbial community comprising novel uncultured bacterial lineages.</title>
        <authorList>
            <person name="Kadnikov V.V."/>
            <person name="Mardanov A.V."/>
            <person name="Beletsky A.V."/>
            <person name="Banks D."/>
            <person name="Pimenov N.V."/>
            <person name="Frank Y.A."/>
            <person name="Karnachuk O.V."/>
            <person name="Ravin N.V."/>
        </authorList>
    </citation>
    <scope>NUCLEOTIDE SEQUENCE [LARGE SCALE GENOMIC DNA]</scope>
    <source>
        <strain evidence="2">BY</strain>
    </source>
</reference>
<proteinExistence type="predicted"/>
<feature type="signal peptide" evidence="1">
    <location>
        <begin position="1"/>
        <end position="21"/>
    </location>
</feature>
<dbReference type="AlphaFoldDB" id="A0A2Z4Y8Q0"/>
<dbReference type="KEGG" id="schv:BRCON_2046"/>
<dbReference type="Proteomes" id="UP000262583">
    <property type="component" value="Chromosome"/>
</dbReference>
<evidence type="ECO:0000313" key="2">
    <source>
        <dbReference type="EMBL" id="AXA36823.1"/>
    </source>
</evidence>
<keyword evidence="1" id="KW-0732">Signal</keyword>
<evidence type="ECO:0000256" key="1">
    <source>
        <dbReference type="SAM" id="SignalP"/>
    </source>
</evidence>